<protein>
    <recommendedName>
        <fullName evidence="12">HTH CENPB-type domain-containing protein</fullName>
    </recommendedName>
</protein>
<dbReference type="InterPro" id="IPR036236">
    <property type="entry name" value="Znf_C2H2_sf"/>
</dbReference>
<feature type="domain" description="C2H2-type" evidence="9">
    <location>
        <begin position="686"/>
        <end position="713"/>
    </location>
</feature>
<feature type="domain" description="C2H2-type" evidence="9">
    <location>
        <begin position="713"/>
        <end position="740"/>
    </location>
</feature>
<dbReference type="Pfam" id="PF05225">
    <property type="entry name" value="HTH_psq"/>
    <property type="match status" value="1"/>
</dbReference>
<dbReference type="Pfam" id="PF13909">
    <property type="entry name" value="zf-H2C2_5"/>
    <property type="match status" value="2"/>
</dbReference>
<feature type="domain" description="C2H2-type" evidence="9">
    <location>
        <begin position="797"/>
        <end position="823"/>
    </location>
</feature>
<keyword evidence="4 8" id="KW-0863">Zinc-finger</keyword>
<evidence type="ECO:0000256" key="8">
    <source>
        <dbReference type="PROSITE-ProRule" id="PRU00042"/>
    </source>
</evidence>
<feature type="domain" description="C2H2-type" evidence="9">
    <location>
        <begin position="824"/>
        <end position="847"/>
    </location>
</feature>
<dbReference type="InterPro" id="IPR013087">
    <property type="entry name" value="Znf_C2H2_type"/>
</dbReference>
<dbReference type="Pfam" id="PF00096">
    <property type="entry name" value="zf-C2H2"/>
    <property type="match status" value="6"/>
</dbReference>
<proteinExistence type="predicted"/>
<feature type="domain" description="C2H2-type" evidence="9">
    <location>
        <begin position="658"/>
        <end position="685"/>
    </location>
</feature>
<evidence type="ECO:0000259" key="9">
    <source>
        <dbReference type="PROSITE" id="PS50157"/>
    </source>
</evidence>
<organism>
    <name type="scientific">Branchiostoma floridae</name>
    <name type="common">Florida lancelet</name>
    <name type="synonym">Amphioxus</name>
    <dbReference type="NCBI Taxonomy" id="7739"/>
    <lineage>
        <taxon>Eukaryota</taxon>
        <taxon>Metazoa</taxon>
        <taxon>Chordata</taxon>
        <taxon>Cephalochordata</taxon>
        <taxon>Leptocardii</taxon>
        <taxon>Amphioxiformes</taxon>
        <taxon>Branchiostomatidae</taxon>
        <taxon>Branchiostoma</taxon>
    </lineage>
</organism>
<dbReference type="FunFam" id="3.30.160.60:FF:002517">
    <property type="match status" value="1"/>
</dbReference>
<feature type="domain" description="C2H2-type" evidence="9">
    <location>
        <begin position="518"/>
        <end position="545"/>
    </location>
</feature>
<dbReference type="FunFam" id="3.30.160.60:FF:000314">
    <property type="entry name" value="Uncharacterized protein"/>
    <property type="match status" value="1"/>
</dbReference>
<gene>
    <name evidence="11" type="ORF">BRAFLDRAFT_86432</name>
</gene>
<evidence type="ECO:0008006" key="12">
    <source>
        <dbReference type="Google" id="ProtNLM"/>
    </source>
</evidence>
<evidence type="ECO:0000256" key="7">
    <source>
        <dbReference type="ARBA" id="ARBA00023242"/>
    </source>
</evidence>
<feature type="domain" description="C2H2-type" evidence="9">
    <location>
        <begin position="490"/>
        <end position="517"/>
    </location>
</feature>
<feature type="domain" description="C2H2-type" evidence="9">
    <location>
        <begin position="741"/>
        <end position="768"/>
    </location>
</feature>
<dbReference type="InParanoid" id="C3YP69"/>
<evidence type="ECO:0000313" key="11">
    <source>
        <dbReference type="EMBL" id="EEN57960.1"/>
    </source>
</evidence>
<feature type="domain" description="C2H2-type" evidence="9">
    <location>
        <begin position="432"/>
        <end position="461"/>
    </location>
</feature>
<dbReference type="Pfam" id="PF03184">
    <property type="entry name" value="DDE_1"/>
    <property type="match status" value="1"/>
</dbReference>
<evidence type="ECO:0000259" key="10">
    <source>
        <dbReference type="PROSITE" id="PS51253"/>
    </source>
</evidence>
<evidence type="ECO:0000256" key="5">
    <source>
        <dbReference type="ARBA" id="ARBA00022833"/>
    </source>
</evidence>
<dbReference type="PROSITE" id="PS50157">
    <property type="entry name" value="ZINC_FINGER_C2H2_2"/>
    <property type="match status" value="14"/>
</dbReference>
<feature type="domain" description="C2H2-type" evidence="9">
    <location>
        <begin position="546"/>
        <end position="573"/>
    </location>
</feature>
<feature type="domain" description="C2H2-type" evidence="9">
    <location>
        <begin position="573"/>
        <end position="600"/>
    </location>
</feature>
<dbReference type="FunFam" id="3.30.160.60:FF:001461">
    <property type="entry name" value="Zinc finger protein 142"/>
    <property type="match status" value="1"/>
</dbReference>
<keyword evidence="2" id="KW-0479">Metal-binding</keyword>
<dbReference type="PANTHER" id="PTHR24392">
    <property type="entry name" value="ZINC FINGER PROTEIN"/>
    <property type="match status" value="1"/>
</dbReference>
<dbReference type="FunFam" id="3.30.160.60:FF:000614">
    <property type="entry name" value="Zinc finger protein 142"/>
    <property type="match status" value="1"/>
</dbReference>
<evidence type="ECO:0000256" key="2">
    <source>
        <dbReference type="ARBA" id="ARBA00022723"/>
    </source>
</evidence>
<dbReference type="InterPro" id="IPR009057">
    <property type="entry name" value="Homeodomain-like_sf"/>
</dbReference>
<dbReference type="SMART" id="SM00355">
    <property type="entry name" value="ZnF_C2H2"/>
    <property type="match status" value="15"/>
</dbReference>
<reference evidence="11" key="1">
    <citation type="journal article" date="2008" name="Nature">
        <title>The amphioxus genome and the evolution of the chordate karyotype.</title>
        <authorList>
            <consortium name="US DOE Joint Genome Institute (JGI-PGF)"/>
            <person name="Putnam N.H."/>
            <person name="Butts T."/>
            <person name="Ferrier D.E.K."/>
            <person name="Furlong R.F."/>
            <person name="Hellsten U."/>
            <person name="Kawashima T."/>
            <person name="Robinson-Rechavi M."/>
            <person name="Shoguchi E."/>
            <person name="Terry A."/>
            <person name="Yu J.-K."/>
            <person name="Benito-Gutierrez E.L."/>
            <person name="Dubchak I."/>
            <person name="Garcia-Fernandez J."/>
            <person name="Gibson-Brown J.J."/>
            <person name="Grigoriev I.V."/>
            <person name="Horton A.C."/>
            <person name="de Jong P.J."/>
            <person name="Jurka J."/>
            <person name="Kapitonov V.V."/>
            <person name="Kohara Y."/>
            <person name="Kuroki Y."/>
            <person name="Lindquist E."/>
            <person name="Lucas S."/>
            <person name="Osoegawa K."/>
            <person name="Pennacchio L.A."/>
            <person name="Salamov A.A."/>
            <person name="Satou Y."/>
            <person name="Sauka-Spengler T."/>
            <person name="Schmutz J."/>
            <person name="Shin-I T."/>
            <person name="Toyoda A."/>
            <person name="Bronner-Fraser M."/>
            <person name="Fujiyama A."/>
            <person name="Holland L.Z."/>
            <person name="Holland P.W.H."/>
            <person name="Satoh N."/>
            <person name="Rokhsar D.S."/>
        </authorList>
    </citation>
    <scope>NUCLEOTIDE SEQUENCE [LARGE SCALE GENOMIC DNA]</scope>
    <source>
        <strain evidence="11">S238N-H82</strain>
        <tissue evidence="11">Testes</tissue>
    </source>
</reference>
<dbReference type="EMBL" id="GG666537">
    <property type="protein sequence ID" value="EEN57960.1"/>
    <property type="molecule type" value="Genomic_DNA"/>
</dbReference>
<dbReference type="GO" id="GO:0005634">
    <property type="term" value="C:nucleus"/>
    <property type="evidence" value="ECO:0007669"/>
    <property type="project" value="UniProtKB-SubCell"/>
</dbReference>
<dbReference type="InterPro" id="IPR004875">
    <property type="entry name" value="DDE_SF_endonuclease_dom"/>
</dbReference>
<dbReference type="Gene3D" id="1.10.10.60">
    <property type="entry name" value="Homeodomain-like"/>
    <property type="match status" value="1"/>
</dbReference>
<dbReference type="PROSITE" id="PS51253">
    <property type="entry name" value="HTH_CENPB"/>
    <property type="match status" value="1"/>
</dbReference>
<accession>C3YP69</accession>
<sequence>MEAALEAANNGASVYSLAKKFGIPRTTLIGRIKGHHGEVQGRPSVLTPEDEEALVGYAKYMSDRGFPLTVRVTKALAQQIEIKRAKGRGESPRFKEAGPGKKWWRGFKRRHPDISLRSPDQLDKERALMATPGVIFEYFLMLEDKLTEANAKNKNPHVIYNADETGVDLSAKISKVIVPRGEKRSPSRRVGSRDHVSALVCVSAAGQTVPPMIVFSKGFPGGAYTEGGPANAIYGFSDSGFIDEFLFERWFTKVFLSHCHKERPIVLIVDQHYSHFTLKVLEAAVANNVVILGLPPHCTHFLQPLDVGIFAPLKSKWALTLEVMQAANPHFQSRMASSSYGSPTEVLVGFESPTEVLLGRQRSVKAERTEELPANIVSSQANFPQVPKLYFDQEMEDEKCQISGEHDFATSEKTNSGDLSNHTAVHTVEKPYKCDKCDYSTSRKEYLKRHMFRHLPAEQKPYKCDQCDYSSAQKHYLKAHMVKHGGEKSYKCDQCDYATGWRNRLTTHMVKHTGEKTFVCEVCEFSSASKHRLQLHKQTHTGEKPYKCDQCDYTASRKVYLARHKTKHTGEKLACSLCEYSTADSGRLSNHMAVHTGERPYKCDKCDYSAVRKDHLKQHMFKHLSAEEKPYKCDQCDFSAAQKVNLKAHMAKHGEKLYKCDQCDYYTGRRDSLTTHMAKHTGEKPYMCGECGYRTTEKFCLTQHMKTHTSEPYKCDQCDYYSARKNDLDIHRRKHTGVKPYTCKECGYTTVSQAYLTRHMRVHTGEKPYRCDQCDFSTAWKGCLTRHIEEHTGERPYLCGECGFRTTKSNLHRHMKIHSGNKPYRCDLCEYCTNRKESLARHMATHY</sequence>
<dbReference type="FunFam" id="3.30.160.60:FF:002395">
    <property type="entry name" value="Enhancer binding protein"/>
    <property type="match status" value="1"/>
</dbReference>
<keyword evidence="5" id="KW-0862">Zinc</keyword>
<dbReference type="FunFam" id="3.30.160.60:FF:002328">
    <property type="entry name" value="Uncharacterized protein"/>
    <property type="match status" value="1"/>
</dbReference>
<dbReference type="FunFam" id="3.30.160.60:FF:001327">
    <property type="entry name" value="Uncharacterized protein"/>
    <property type="match status" value="1"/>
</dbReference>
<dbReference type="GO" id="GO:0003677">
    <property type="term" value="F:DNA binding"/>
    <property type="evidence" value="ECO:0007669"/>
    <property type="project" value="UniProtKB-KW"/>
</dbReference>
<evidence type="ECO:0000256" key="1">
    <source>
        <dbReference type="ARBA" id="ARBA00004123"/>
    </source>
</evidence>
<dbReference type="Gene3D" id="3.30.160.60">
    <property type="entry name" value="Classic Zinc Finger"/>
    <property type="match status" value="15"/>
</dbReference>
<keyword evidence="6" id="KW-0238">DNA-binding</keyword>
<dbReference type="FunFam" id="3.30.160.60:FF:000910">
    <property type="entry name" value="Uncharacterized protein"/>
    <property type="match status" value="1"/>
</dbReference>
<comment type="subcellular location">
    <subcellularLocation>
        <location evidence="1">Nucleus</location>
    </subcellularLocation>
</comment>
<dbReference type="SUPFAM" id="SSF46689">
    <property type="entry name" value="Homeodomain-like"/>
    <property type="match status" value="1"/>
</dbReference>
<keyword evidence="7" id="KW-0539">Nucleus</keyword>
<name>C3YP69_BRAFL</name>
<dbReference type="FunFam" id="3.30.160.60:FF:001629">
    <property type="entry name" value="Uncharacterized protein"/>
    <property type="match status" value="1"/>
</dbReference>
<feature type="domain" description="C2H2-type" evidence="9">
    <location>
        <begin position="601"/>
        <end position="630"/>
    </location>
</feature>
<dbReference type="PANTHER" id="PTHR24392:SF31">
    <property type="entry name" value="C2H2-TYPE DOMAIN-CONTAINING PROTEIN"/>
    <property type="match status" value="1"/>
</dbReference>
<feature type="domain" description="C2H2-type" evidence="9">
    <location>
        <begin position="462"/>
        <end position="489"/>
    </location>
</feature>
<feature type="domain" description="C2H2-type" evidence="9">
    <location>
        <begin position="769"/>
        <end position="796"/>
    </location>
</feature>
<evidence type="ECO:0000256" key="6">
    <source>
        <dbReference type="ARBA" id="ARBA00023125"/>
    </source>
</evidence>
<dbReference type="FunFam" id="3.30.160.60:FF:002458">
    <property type="entry name" value="Uncharacterized protein"/>
    <property type="match status" value="1"/>
</dbReference>
<dbReference type="FunFam" id="3.30.160.60:FF:001995">
    <property type="match status" value="1"/>
</dbReference>
<dbReference type="eggNOG" id="KOG1721">
    <property type="taxonomic scope" value="Eukaryota"/>
</dbReference>
<evidence type="ECO:0000256" key="3">
    <source>
        <dbReference type="ARBA" id="ARBA00022737"/>
    </source>
</evidence>
<dbReference type="InterPro" id="IPR006600">
    <property type="entry name" value="HTH_CenpB_DNA-bd_dom"/>
</dbReference>
<dbReference type="SUPFAM" id="SSF57667">
    <property type="entry name" value="beta-beta-alpha zinc fingers"/>
    <property type="match status" value="9"/>
</dbReference>
<dbReference type="FunFam" id="3.30.160.60:FF:002520">
    <property type="entry name" value="Uncharacterized protein"/>
    <property type="match status" value="1"/>
</dbReference>
<dbReference type="AlphaFoldDB" id="C3YP69"/>
<keyword evidence="3" id="KW-0677">Repeat</keyword>
<feature type="domain" description="HTH CENPB-type" evidence="10">
    <location>
        <begin position="38"/>
        <end position="117"/>
    </location>
</feature>
<evidence type="ECO:0000256" key="4">
    <source>
        <dbReference type="ARBA" id="ARBA00022771"/>
    </source>
</evidence>
<dbReference type="FunFam" id="3.30.160.60:FF:003710">
    <property type="match status" value="1"/>
</dbReference>
<dbReference type="GO" id="GO:0008270">
    <property type="term" value="F:zinc ion binding"/>
    <property type="evidence" value="ECO:0007669"/>
    <property type="project" value="UniProtKB-KW"/>
</dbReference>
<dbReference type="InterPro" id="IPR007889">
    <property type="entry name" value="HTH_Psq"/>
</dbReference>
<dbReference type="FunFam" id="3.30.160.60:FF:001957">
    <property type="entry name" value="Si:dkey-77f5.11"/>
    <property type="match status" value="1"/>
</dbReference>